<keyword evidence="2" id="KW-0349">Heme</keyword>
<evidence type="ECO:0000256" key="1">
    <source>
        <dbReference type="ARBA" id="ARBA00004141"/>
    </source>
</evidence>
<evidence type="ECO:0000256" key="4">
    <source>
        <dbReference type="ARBA" id="ARBA00022723"/>
    </source>
</evidence>
<organism evidence="9 10">
    <name type="scientific">Geosmithia morbida</name>
    <dbReference type="NCBI Taxonomy" id="1094350"/>
    <lineage>
        <taxon>Eukaryota</taxon>
        <taxon>Fungi</taxon>
        <taxon>Dikarya</taxon>
        <taxon>Ascomycota</taxon>
        <taxon>Pezizomycotina</taxon>
        <taxon>Sordariomycetes</taxon>
        <taxon>Hypocreomycetidae</taxon>
        <taxon>Hypocreales</taxon>
        <taxon>Bionectriaceae</taxon>
        <taxon>Geosmithia</taxon>
    </lineage>
</organism>
<dbReference type="EMBL" id="JAANYQ010000015">
    <property type="protein sequence ID" value="KAF4120661.1"/>
    <property type="molecule type" value="Genomic_DNA"/>
</dbReference>
<dbReference type="PANTHER" id="PTHR10978:SF5">
    <property type="entry name" value="SUCCINATE DEHYDROGENASE CYTOCHROME B560 SUBUNIT, MITOCHONDRIAL"/>
    <property type="match status" value="1"/>
</dbReference>
<protein>
    <submittedName>
        <fullName evidence="9">Succinate dehydrogenase (Ubiquinone) cytochrome b560 subunit</fullName>
    </submittedName>
</protein>
<dbReference type="GO" id="GO:0009055">
    <property type="term" value="F:electron transfer activity"/>
    <property type="evidence" value="ECO:0007669"/>
    <property type="project" value="InterPro"/>
</dbReference>
<gene>
    <name evidence="9" type="ORF">GMORB2_2664</name>
</gene>
<evidence type="ECO:0000313" key="9">
    <source>
        <dbReference type="EMBL" id="KAF4120661.1"/>
    </source>
</evidence>
<dbReference type="OrthoDB" id="588261at2759"/>
<comment type="subcellular location">
    <subcellularLocation>
        <location evidence="1">Membrane</location>
        <topology evidence="1">Multi-pass membrane protein</topology>
    </subcellularLocation>
</comment>
<feature type="transmembrane region" description="Helical" evidence="8">
    <location>
        <begin position="113"/>
        <end position="141"/>
    </location>
</feature>
<evidence type="ECO:0000256" key="7">
    <source>
        <dbReference type="ARBA" id="ARBA00023136"/>
    </source>
</evidence>
<evidence type="ECO:0000256" key="2">
    <source>
        <dbReference type="ARBA" id="ARBA00022617"/>
    </source>
</evidence>
<dbReference type="InterPro" id="IPR034804">
    <property type="entry name" value="SQR/QFR_C/D"/>
</dbReference>
<keyword evidence="5 8" id="KW-1133">Transmembrane helix</keyword>
<dbReference type="AlphaFoldDB" id="A0A9P5D1N8"/>
<dbReference type="Gene3D" id="1.20.1300.10">
    <property type="entry name" value="Fumarate reductase/succinate dehydrogenase, transmembrane subunit"/>
    <property type="match status" value="1"/>
</dbReference>
<dbReference type="InterPro" id="IPR018495">
    <property type="entry name" value="Succ_DH_cyt_bsu_CS"/>
</dbReference>
<reference evidence="9" key="1">
    <citation type="submission" date="2020-03" db="EMBL/GenBank/DDBJ databases">
        <title>Site-based positive gene gene selection in Geosmithia morbida across the United States reveals a broad range of putative effectors and factors for local host and environmental adapation.</title>
        <authorList>
            <person name="Onufrak A."/>
            <person name="Murdoch R.W."/>
            <person name="Gazis R."/>
            <person name="Huff M."/>
            <person name="Staton M."/>
            <person name="Klingeman W."/>
            <person name="Hadziabdic D."/>
        </authorList>
    </citation>
    <scope>NUCLEOTIDE SEQUENCE</scope>
    <source>
        <strain evidence="9">1262</strain>
    </source>
</reference>
<evidence type="ECO:0000256" key="6">
    <source>
        <dbReference type="ARBA" id="ARBA00023004"/>
    </source>
</evidence>
<dbReference type="GO" id="GO:0006121">
    <property type="term" value="P:mitochondrial electron transport, succinate to ubiquinone"/>
    <property type="evidence" value="ECO:0007669"/>
    <property type="project" value="TreeGrafter"/>
</dbReference>
<proteinExistence type="predicted"/>
<keyword evidence="10" id="KW-1185">Reference proteome</keyword>
<sequence length="182" mass="19859">MSPSFIFRKKPGAVAKPFSVQSIPKMAMAMRIPSRHLTTEKATPTEGNEILARQRLNRPVSPHLGIYKLNQTWLGHSAWTRITGCTLSGAAYAYFAAYLVSPLLGWHLESASVAAAFSALPVVVAGGIKLALSFPFTYHFINGVRHLIFDIGKGFTKKEIVRGEIALWSLSLVGSLFLAFGL</sequence>
<evidence type="ECO:0000256" key="8">
    <source>
        <dbReference type="SAM" id="Phobius"/>
    </source>
</evidence>
<accession>A0A9P5D1N8</accession>
<dbReference type="InterPro" id="IPR014314">
    <property type="entry name" value="Succ_DH_cytb556"/>
</dbReference>
<evidence type="ECO:0000313" key="10">
    <source>
        <dbReference type="Proteomes" id="UP000749293"/>
    </source>
</evidence>
<keyword evidence="6" id="KW-0408">Iron</keyword>
<evidence type="ECO:0000256" key="3">
    <source>
        <dbReference type="ARBA" id="ARBA00022692"/>
    </source>
</evidence>
<keyword evidence="3 8" id="KW-0812">Transmembrane</keyword>
<feature type="transmembrane region" description="Helical" evidence="8">
    <location>
        <begin position="78"/>
        <end position="101"/>
    </location>
</feature>
<comment type="caution">
    <text evidence="9">The sequence shown here is derived from an EMBL/GenBank/DDBJ whole genome shotgun (WGS) entry which is preliminary data.</text>
</comment>
<keyword evidence="4" id="KW-0479">Metal-binding</keyword>
<name>A0A9P5D1N8_9HYPO</name>
<dbReference type="InterPro" id="IPR000701">
    <property type="entry name" value="SuccDH_FuR_B_TM-su"/>
</dbReference>
<dbReference type="Pfam" id="PF01127">
    <property type="entry name" value="Sdh_cyt"/>
    <property type="match status" value="1"/>
</dbReference>
<feature type="transmembrane region" description="Helical" evidence="8">
    <location>
        <begin position="161"/>
        <end position="180"/>
    </location>
</feature>
<dbReference type="PANTHER" id="PTHR10978">
    <property type="entry name" value="SUCCINATE DEHYDROGENASE CYTOCHROME B560 SUBUNIT"/>
    <property type="match status" value="1"/>
</dbReference>
<dbReference type="SUPFAM" id="SSF81343">
    <property type="entry name" value="Fumarate reductase respiratory complex transmembrane subunits"/>
    <property type="match status" value="1"/>
</dbReference>
<dbReference type="RefSeq" id="XP_035319313.1">
    <property type="nucleotide sequence ID" value="XM_035464643.1"/>
</dbReference>
<dbReference type="GO" id="GO:0006099">
    <property type="term" value="P:tricarboxylic acid cycle"/>
    <property type="evidence" value="ECO:0007669"/>
    <property type="project" value="InterPro"/>
</dbReference>
<dbReference type="CDD" id="cd03499">
    <property type="entry name" value="SQR_TypeC_SdhC"/>
    <property type="match status" value="1"/>
</dbReference>
<dbReference type="PROSITE" id="PS01001">
    <property type="entry name" value="SDH_CYT_2"/>
    <property type="match status" value="1"/>
</dbReference>
<dbReference type="GO" id="GO:0005739">
    <property type="term" value="C:mitochondrion"/>
    <property type="evidence" value="ECO:0007669"/>
    <property type="project" value="GOC"/>
</dbReference>
<dbReference type="GO" id="GO:0046872">
    <property type="term" value="F:metal ion binding"/>
    <property type="evidence" value="ECO:0007669"/>
    <property type="project" value="UniProtKB-KW"/>
</dbReference>
<evidence type="ECO:0000256" key="5">
    <source>
        <dbReference type="ARBA" id="ARBA00022989"/>
    </source>
</evidence>
<keyword evidence="7 8" id="KW-0472">Membrane</keyword>
<dbReference type="GeneID" id="55968894"/>
<dbReference type="GO" id="GO:0016020">
    <property type="term" value="C:membrane"/>
    <property type="evidence" value="ECO:0007669"/>
    <property type="project" value="UniProtKB-SubCell"/>
</dbReference>
<dbReference type="Proteomes" id="UP000749293">
    <property type="component" value="Unassembled WGS sequence"/>
</dbReference>